<dbReference type="SUPFAM" id="SSF55073">
    <property type="entry name" value="Nucleotide cyclase"/>
    <property type="match status" value="1"/>
</dbReference>
<dbReference type="PROSITE" id="PS50885">
    <property type="entry name" value="HAMP"/>
    <property type="match status" value="1"/>
</dbReference>
<name>A0ABT1EPT5_9FIRM</name>
<evidence type="ECO:0000313" key="4">
    <source>
        <dbReference type="Proteomes" id="UP001523565"/>
    </source>
</evidence>
<comment type="caution">
    <text evidence="3">The sequence shown here is derived from an EMBL/GenBank/DDBJ whole genome shotgun (WGS) entry which is preliminary data.</text>
</comment>
<keyword evidence="3" id="KW-0548">Nucleotidyltransferase</keyword>
<dbReference type="PANTHER" id="PTHR45138">
    <property type="entry name" value="REGULATORY COMPONENTS OF SENSORY TRANSDUCTION SYSTEM"/>
    <property type="match status" value="1"/>
</dbReference>
<dbReference type="InterPro" id="IPR050469">
    <property type="entry name" value="Diguanylate_Cyclase"/>
</dbReference>
<dbReference type="PROSITE" id="PS50887">
    <property type="entry name" value="GGDEF"/>
    <property type="match status" value="1"/>
</dbReference>
<keyword evidence="3" id="KW-0808">Transferase</keyword>
<evidence type="ECO:0000259" key="1">
    <source>
        <dbReference type="PROSITE" id="PS50885"/>
    </source>
</evidence>
<accession>A0ABT1EPT5</accession>
<proteinExistence type="predicted"/>
<feature type="domain" description="HAMP" evidence="1">
    <location>
        <begin position="78"/>
        <end position="125"/>
    </location>
</feature>
<dbReference type="InterPro" id="IPR003660">
    <property type="entry name" value="HAMP_dom"/>
</dbReference>
<dbReference type="InterPro" id="IPR000160">
    <property type="entry name" value="GGDEF_dom"/>
</dbReference>
<dbReference type="InterPro" id="IPR029787">
    <property type="entry name" value="Nucleotide_cyclase"/>
</dbReference>
<evidence type="ECO:0000313" key="3">
    <source>
        <dbReference type="EMBL" id="MCP1111287.1"/>
    </source>
</evidence>
<gene>
    <name evidence="3" type="ORF">NK118_13610</name>
</gene>
<dbReference type="CDD" id="cd06225">
    <property type="entry name" value="HAMP"/>
    <property type="match status" value="1"/>
</dbReference>
<dbReference type="SMART" id="SM00267">
    <property type="entry name" value="GGDEF"/>
    <property type="match status" value="1"/>
</dbReference>
<keyword evidence="4" id="KW-1185">Reference proteome</keyword>
<dbReference type="Gene3D" id="3.30.70.270">
    <property type="match status" value="1"/>
</dbReference>
<dbReference type="RefSeq" id="WP_262070165.1">
    <property type="nucleotide sequence ID" value="NZ_JAMXOC010000027.1"/>
</dbReference>
<protein>
    <submittedName>
        <fullName evidence="3">Diguanylate cyclase</fullName>
        <ecNumber evidence="3">2.7.7.65</ecNumber>
    </submittedName>
</protein>
<dbReference type="CDD" id="cd01949">
    <property type="entry name" value="GGDEF"/>
    <property type="match status" value="1"/>
</dbReference>
<dbReference type="PANTHER" id="PTHR45138:SF9">
    <property type="entry name" value="DIGUANYLATE CYCLASE DGCM-RELATED"/>
    <property type="match status" value="1"/>
</dbReference>
<dbReference type="Proteomes" id="UP001523565">
    <property type="component" value="Unassembled WGS sequence"/>
</dbReference>
<feature type="domain" description="GGDEF" evidence="2">
    <location>
        <begin position="285"/>
        <end position="421"/>
    </location>
</feature>
<sequence length="421" mass="47861">MKEVADLLFEYLKNLLYHPQSAHLDVDALPVEFKELGQGLLFLGDCVNEQRTFASALAHGNLSTPPPSRDNDLAAPLKSLQSSLRHITWQSQQVAKGDYGQQIDFMGEFAEAFNTMIHQLDERQQSLLNKIEKIEKQRVALALNNTFLQAIADEIPGWIIALDCQSKRLAYTNAAAKSSFAEDPLIASELPLLLGDYLSSQIDMSNTDSFQLSVDSRTGPIYLAVKCYPLTLEKQNVIAFSIEDISANREEMLRLENMAYLDELTQLHNRRFGMSLFYQWLDEKKDFCLCFIDLDNLKYVNDKYGHTEGDLYIIKAADDLKSLASSIPVMSVSRLGGDEFMLLLQNEKKEHINTLLEELRTNMINFPMPEGCDYQYSISYGVVEIDSSEQRNASELLAIADELMYEYKRAHKKARPTSRNH</sequence>
<dbReference type="NCBIfam" id="TIGR00254">
    <property type="entry name" value="GGDEF"/>
    <property type="match status" value="1"/>
</dbReference>
<dbReference type="EC" id="2.7.7.65" evidence="3"/>
<organism evidence="3 4">
    <name type="scientific">Ohessyouella blattaphilus</name>
    <dbReference type="NCBI Taxonomy" id="2949333"/>
    <lineage>
        <taxon>Bacteria</taxon>
        <taxon>Bacillati</taxon>
        <taxon>Bacillota</taxon>
        <taxon>Clostridia</taxon>
        <taxon>Lachnospirales</taxon>
        <taxon>Lachnospiraceae</taxon>
        <taxon>Ohessyouella</taxon>
    </lineage>
</organism>
<dbReference type="EMBL" id="JAMZFV010000027">
    <property type="protein sequence ID" value="MCP1111287.1"/>
    <property type="molecule type" value="Genomic_DNA"/>
</dbReference>
<dbReference type="Pfam" id="PF00990">
    <property type="entry name" value="GGDEF"/>
    <property type="match status" value="1"/>
</dbReference>
<dbReference type="InterPro" id="IPR043128">
    <property type="entry name" value="Rev_trsase/Diguanyl_cyclase"/>
</dbReference>
<evidence type="ECO:0000259" key="2">
    <source>
        <dbReference type="PROSITE" id="PS50887"/>
    </source>
</evidence>
<reference evidence="3 4" key="1">
    <citation type="journal article" date="2022" name="Genome Biol. Evol.">
        <title>Host diet, physiology and behaviors set the stage for Lachnospiraceae cladogenesis.</title>
        <authorList>
            <person name="Vera-Ponce De Leon A."/>
            <person name="Schneider M."/>
            <person name="Jahnes B.C."/>
            <person name="Sadowski V."/>
            <person name="Camuy-Velez L.A."/>
            <person name="Duan J."/>
            <person name="Sabree Z.L."/>
        </authorList>
    </citation>
    <scope>NUCLEOTIDE SEQUENCE [LARGE SCALE GENOMIC DNA]</scope>
    <source>
        <strain evidence="3 4">PAL227</strain>
    </source>
</reference>
<dbReference type="GO" id="GO:0052621">
    <property type="term" value="F:diguanylate cyclase activity"/>
    <property type="evidence" value="ECO:0007669"/>
    <property type="project" value="UniProtKB-EC"/>
</dbReference>